<keyword evidence="2" id="KW-1185">Reference proteome</keyword>
<evidence type="ECO:0000313" key="1">
    <source>
        <dbReference type="EMBL" id="KAF2792800.1"/>
    </source>
</evidence>
<dbReference type="AlphaFoldDB" id="A0A6A6X8H2"/>
<reference evidence="1" key="1">
    <citation type="journal article" date="2020" name="Stud. Mycol.">
        <title>101 Dothideomycetes genomes: a test case for predicting lifestyles and emergence of pathogens.</title>
        <authorList>
            <person name="Haridas S."/>
            <person name="Albert R."/>
            <person name="Binder M."/>
            <person name="Bloem J."/>
            <person name="Labutti K."/>
            <person name="Salamov A."/>
            <person name="Andreopoulos B."/>
            <person name="Baker S."/>
            <person name="Barry K."/>
            <person name="Bills G."/>
            <person name="Bluhm B."/>
            <person name="Cannon C."/>
            <person name="Castanera R."/>
            <person name="Culley D."/>
            <person name="Daum C."/>
            <person name="Ezra D."/>
            <person name="Gonzalez J."/>
            <person name="Henrissat B."/>
            <person name="Kuo A."/>
            <person name="Liang C."/>
            <person name="Lipzen A."/>
            <person name="Lutzoni F."/>
            <person name="Magnuson J."/>
            <person name="Mondo S."/>
            <person name="Nolan M."/>
            <person name="Ohm R."/>
            <person name="Pangilinan J."/>
            <person name="Park H.-J."/>
            <person name="Ramirez L."/>
            <person name="Alfaro M."/>
            <person name="Sun H."/>
            <person name="Tritt A."/>
            <person name="Yoshinaga Y."/>
            <person name="Zwiers L.-H."/>
            <person name="Turgeon B."/>
            <person name="Goodwin S."/>
            <person name="Spatafora J."/>
            <person name="Crous P."/>
            <person name="Grigoriev I."/>
        </authorList>
    </citation>
    <scope>NUCLEOTIDE SEQUENCE</scope>
    <source>
        <strain evidence="1">CBS 109.77</strain>
    </source>
</reference>
<dbReference type="EMBL" id="MU001954">
    <property type="protein sequence ID" value="KAF2792800.1"/>
    <property type="molecule type" value="Genomic_DNA"/>
</dbReference>
<dbReference type="InterPro" id="IPR023213">
    <property type="entry name" value="CAT-like_dom_sf"/>
</dbReference>
<dbReference type="InterPro" id="IPR052058">
    <property type="entry name" value="Alcohol_O-acetyltransferase"/>
</dbReference>
<evidence type="ECO:0008006" key="3">
    <source>
        <dbReference type="Google" id="ProtNLM"/>
    </source>
</evidence>
<proteinExistence type="predicted"/>
<sequence length="490" mass="52980">MTDPTSLEKLRRCGRLETYSTIRHHLNFYTNVGTAATYFPPTSSSLPLRTLIFAALRQVITTHSILSAIPLNEDSNYPDPYFARLPSIDLRTCVEFVERKTAHPGDGDADVELETLLSEQHGRNFKEGLGTRPFWRLVILTAPGAKGGEFTAAWFVHHALADGTSGLVFHRALLAALQSASAPSSSDEADAIVASPSTPLLPPIESLHPLPISLFFLGQQLWGEWFPAPVAKLWTGGPITAPRPPSSNARTHIKTLVLSKSQTAQLVALSRANRTTVTAALQTVIASAVLANLDANKFDKVQGDGALSLRPNLTLEGRDVGEEIGVWVSRWVHPFSRQPASPASTSYGGALASFSWESARAVRESITREVAGNGKNSVVGLLRWVSDLQQFFTKRIGMARSESFEISSLGVLKIKGNEMEGDEVWKIGRTIFSQCGSVAGAGFSVSVVTGGDGNLNMAFSWLESAVEEELMGKVVRSVKEGVDEILTVVM</sequence>
<dbReference type="Pfam" id="PF07247">
    <property type="entry name" value="AATase"/>
    <property type="match status" value="1"/>
</dbReference>
<dbReference type="PANTHER" id="PTHR28037">
    <property type="entry name" value="ALCOHOL O-ACETYLTRANSFERASE 1-RELATED"/>
    <property type="match status" value="1"/>
</dbReference>
<dbReference type="PANTHER" id="PTHR28037:SF1">
    <property type="entry name" value="ALCOHOL O-ACETYLTRANSFERASE 1-RELATED"/>
    <property type="match status" value="1"/>
</dbReference>
<accession>A0A6A6X8H2</accession>
<organism evidence="1 2">
    <name type="scientific">Melanomma pulvis-pyrius CBS 109.77</name>
    <dbReference type="NCBI Taxonomy" id="1314802"/>
    <lineage>
        <taxon>Eukaryota</taxon>
        <taxon>Fungi</taxon>
        <taxon>Dikarya</taxon>
        <taxon>Ascomycota</taxon>
        <taxon>Pezizomycotina</taxon>
        <taxon>Dothideomycetes</taxon>
        <taxon>Pleosporomycetidae</taxon>
        <taxon>Pleosporales</taxon>
        <taxon>Melanommataceae</taxon>
        <taxon>Melanomma</taxon>
    </lineage>
</organism>
<dbReference type="GO" id="GO:0008080">
    <property type="term" value="F:N-acetyltransferase activity"/>
    <property type="evidence" value="ECO:0007669"/>
    <property type="project" value="TreeGrafter"/>
</dbReference>
<dbReference type="Proteomes" id="UP000799757">
    <property type="component" value="Unassembled WGS sequence"/>
</dbReference>
<evidence type="ECO:0000313" key="2">
    <source>
        <dbReference type="Proteomes" id="UP000799757"/>
    </source>
</evidence>
<dbReference type="Gene3D" id="3.30.559.10">
    <property type="entry name" value="Chloramphenicol acetyltransferase-like domain"/>
    <property type="match status" value="1"/>
</dbReference>
<protein>
    <recommendedName>
        <fullName evidence="3">Alcohol acetyltransferase</fullName>
    </recommendedName>
</protein>
<dbReference type="SUPFAM" id="SSF52777">
    <property type="entry name" value="CoA-dependent acyltransferases"/>
    <property type="match status" value="2"/>
</dbReference>
<dbReference type="OrthoDB" id="2150604at2759"/>
<dbReference type="InterPro" id="IPR010828">
    <property type="entry name" value="Atf2/Sli1-like"/>
</dbReference>
<name>A0A6A6X8H2_9PLEO</name>
<gene>
    <name evidence="1" type="ORF">K505DRAFT_362559</name>
</gene>
<dbReference type="Gene3D" id="3.30.559.30">
    <property type="entry name" value="Nonribosomal peptide synthetase, condensation domain"/>
    <property type="match status" value="1"/>
</dbReference>